<gene>
    <name evidence="3" type="ORF">MEDL_985</name>
</gene>
<dbReference type="Proteomes" id="UP000683360">
    <property type="component" value="Unassembled WGS sequence"/>
</dbReference>
<comment type="caution">
    <text evidence="3">The sequence shown here is derived from an EMBL/GenBank/DDBJ whole genome shotgun (WGS) entry which is preliminary data.</text>
</comment>
<dbReference type="Pfam" id="PF00100">
    <property type="entry name" value="Zona_pellucida"/>
    <property type="match status" value="1"/>
</dbReference>
<sequence>MCNKWYYHRNKKVNKADIVILNGTNYCHLNKAGCDLKNKKTVNVLYVQGENSSTIAGGKNAHFYQLECKTAGSFVASVNSSLQIANPATNVYKMETWKPTEPTTLIRLVITDKNGTQPTEVHIGDPLLLQITGPGHYTVEPIKCTANSASSPNNDYVLWTNDTCSSKDEAVIEGAWKQDNSSHNKITIQMYGFRFVDSDTVQVKCTALFCPKGVACSSNSCVTGQGYVNGRKKRDAGVEPKSEKGYIQKHISTSFRVTDNRMDTSASSGIYRRFSTSSLQLYPHIIYNERKFKIPVTSRTQNHETCK</sequence>
<evidence type="ECO:0000313" key="3">
    <source>
        <dbReference type="EMBL" id="CAG2185399.1"/>
    </source>
</evidence>
<dbReference type="InterPro" id="IPR007110">
    <property type="entry name" value="Ig-like_dom"/>
</dbReference>
<dbReference type="PROSITE" id="PS50835">
    <property type="entry name" value="IG_LIKE"/>
    <property type="match status" value="1"/>
</dbReference>
<accession>A0A8S3PV08</accession>
<dbReference type="InterPro" id="IPR001507">
    <property type="entry name" value="ZP_dom"/>
</dbReference>
<evidence type="ECO:0000259" key="2">
    <source>
        <dbReference type="PROSITE" id="PS51034"/>
    </source>
</evidence>
<dbReference type="PROSITE" id="PS51034">
    <property type="entry name" value="ZP_2"/>
    <property type="match status" value="1"/>
</dbReference>
<protein>
    <recommendedName>
        <fullName evidence="5">ZP domain-containing protein</fullName>
    </recommendedName>
</protein>
<dbReference type="AlphaFoldDB" id="A0A8S3PV08"/>
<name>A0A8S3PV08_MYTED</name>
<proteinExistence type="predicted"/>
<organism evidence="3 4">
    <name type="scientific">Mytilus edulis</name>
    <name type="common">Blue mussel</name>
    <dbReference type="NCBI Taxonomy" id="6550"/>
    <lineage>
        <taxon>Eukaryota</taxon>
        <taxon>Metazoa</taxon>
        <taxon>Spiralia</taxon>
        <taxon>Lophotrochozoa</taxon>
        <taxon>Mollusca</taxon>
        <taxon>Bivalvia</taxon>
        <taxon>Autobranchia</taxon>
        <taxon>Pteriomorphia</taxon>
        <taxon>Mytilida</taxon>
        <taxon>Mytiloidea</taxon>
        <taxon>Mytilidae</taxon>
        <taxon>Mytilinae</taxon>
        <taxon>Mytilus</taxon>
    </lineage>
</organism>
<evidence type="ECO:0000259" key="1">
    <source>
        <dbReference type="PROSITE" id="PS50835"/>
    </source>
</evidence>
<dbReference type="OrthoDB" id="10314082at2759"/>
<feature type="domain" description="ZP" evidence="2">
    <location>
        <begin position="1"/>
        <end position="228"/>
    </location>
</feature>
<evidence type="ECO:0008006" key="5">
    <source>
        <dbReference type="Google" id="ProtNLM"/>
    </source>
</evidence>
<dbReference type="EMBL" id="CAJPWZ010000084">
    <property type="protein sequence ID" value="CAG2185399.1"/>
    <property type="molecule type" value="Genomic_DNA"/>
</dbReference>
<keyword evidence="4" id="KW-1185">Reference proteome</keyword>
<feature type="domain" description="Ig-like" evidence="1">
    <location>
        <begin position="102"/>
        <end position="207"/>
    </location>
</feature>
<reference evidence="3" key="1">
    <citation type="submission" date="2021-03" db="EMBL/GenBank/DDBJ databases">
        <authorList>
            <person name="Bekaert M."/>
        </authorList>
    </citation>
    <scope>NUCLEOTIDE SEQUENCE</scope>
</reference>
<evidence type="ECO:0000313" key="4">
    <source>
        <dbReference type="Proteomes" id="UP000683360"/>
    </source>
</evidence>
<dbReference type="InterPro" id="IPR055355">
    <property type="entry name" value="ZP-C"/>
</dbReference>